<dbReference type="InterPro" id="IPR029044">
    <property type="entry name" value="Nucleotide-diphossugar_trans"/>
</dbReference>
<dbReference type="SUPFAM" id="SSF53448">
    <property type="entry name" value="Nucleotide-diphospho-sugar transferases"/>
    <property type="match status" value="1"/>
</dbReference>
<accession>A0A396RP08</accession>
<evidence type="ECO:0000313" key="1">
    <source>
        <dbReference type="EMBL" id="RHW17526.1"/>
    </source>
</evidence>
<proteinExistence type="predicted"/>
<dbReference type="EMBL" id="QWLV01000003">
    <property type="protein sequence ID" value="RHW17526.1"/>
    <property type="molecule type" value="Genomic_DNA"/>
</dbReference>
<sequence length="307" mass="32974">MMGIVNEAVWRAKQWRHGRAAARVLATPPAAPRDDGVVLFSMIGTRVLLPYLVAAKSLHRHLGRGRFVVMDDGTLTQADRAALAHHLGDPRILALGDVDTGPAPRGGTWERLLAILDLRAADYVIQLDSDTVTLGPVPEVAAAIEAGRSFTLFGDARGAELGVLPAAEFVARHPAAADPRARAHVQARIEAAMADVAIPGLRYVRGCSGFAGFAPAKDGRRVAEAFTREAERLLGRAKWSEWGSEQVTSNVVIANDPDPAPLRYDRYTNFWNAPLGPDVAFAHFIGTYRHHGSAYLDATRAAIAALG</sequence>
<dbReference type="AlphaFoldDB" id="A0A396RP08"/>
<comment type="caution">
    <text evidence="1">The sequence shown here is derived from an EMBL/GenBank/DDBJ whole genome shotgun (WGS) entry which is preliminary data.</text>
</comment>
<evidence type="ECO:0000313" key="2">
    <source>
        <dbReference type="Proteomes" id="UP000266693"/>
    </source>
</evidence>
<dbReference type="Proteomes" id="UP000266693">
    <property type="component" value="Unassembled WGS sequence"/>
</dbReference>
<reference evidence="1 2" key="1">
    <citation type="submission" date="2018-08" db="EMBL/GenBank/DDBJ databases">
        <title>The multiple taxonomic identification of Sphingomonas gilva.</title>
        <authorList>
            <person name="Zhu D."/>
            <person name="Zheng S."/>
        </authorList>
    </citation>
    <scope>NUCLEOTIDE SEQUENCE [LARGE SCALE GENOMIC DNA]</scope>
    <source>
        <strain evidence="1 2">ZDH117</strain>
    </source>
</reference>
<name>A0A396RP08_9SPHN</name>
<gene>
    <name evidence="1" type="ORF">D1610_08665</name>
</gene>
<organism evidence="1 2">
    <name type="scientific">Sphingomonas gilva</name>
    <dbReference type="NCBI Taxonomy" id="2305907"/>
    <lineage>
        <taxon>Bacteria</taxon>
        <taxon>Pseudomonadati</taxon>
        <taxon>Pseudomonadota</taxon>
        <taxon>Alphaproteobacteria</taxon>
        <taxon>Sphingomonadales</taxon>
        <taxon>Sphingomonadaceae</taxon>
        <taxon>Sphingomonas</taxon>
    </lineage>
</organism>
<keyword evidence="2" id="KW-1185">Reference proteome</keyword>
<protein>
    <submittedName>
        <fullName evidence="1">Uncharacterized protein</fullName>
    </submittedName>
</protein>